<name>A0ACA9KCE2_9GLOM</name>
<keyword evidence="2" id="KW-1185">Reference proteome</keyword>
<reference evidence="1" key="1">
    <citation type="submission" date="2021-06" db="EMBL/GenBank/DDBJ databases">
        <authorList>
            <person name="Kallberg Y."/>
            <person name="Tangrot J."/>
            <person name="Rosling A."/>
        </authorList>
    </citation>
    <scope>NUCLEOTIDE SEQUENCE</scope>
    <source>
        <strain evidence="1">CL356</strain>
    </source>
</reference>
<evidence type="ECO:0000313" key="2">
    <source>
        <dbReference type="Proteomes" id="UP000789525"/>
    </source>
</evidence>
<dbReference type="EMBL" id="CAJVPT010001558">
    <property type="protein sequence ID" value="CAG8464829.1"/>
    <property type="molecule type" value="Genomic_DNA"/>
</dbReference>
<comment type="caution">
    <text evidence="1">The sequence shown here is derived from an EMBL/GenBank/DDBJ whole genome shotgun (WGS) entry which is preliminary data.</text>
</comment>
<protein>
    <submittedName>
        <fullName evidence="1">6419_t:CDS:1</fullName>
    </submittedName>
</protein>
<organism evidence="1 2">
    <name type="scientific">Acaulospora colombiana</name>
    <dbReference type="NCBI Taxonomy" id="27376"/>
    <lineage>
        <taxon>Eukaryota</taxon>
        <taxon>Fungi</taxon>
        <taxon>Fungi incertae sedis</taxon>
        <taxon>Mucoromycota</taxon>
        <taxon>Glomeromycotina</taxon>
        <taxon>Glomeromycetes</taxon>
        <taxon>Diversisporales</taxon>
        <taxon>Acaulosporaceae</taxon>
        <taxon>Acaulospora</taxon>
    </lineage>
</organism>
<sequence length="1891" mass="215393">MNISEVNSYPKDDDNNLYPILPKKDLPFRPWNAKALDLDVKVADPSRTDIKVPFNDHNHQYSDQRLTPGTPEIIEGHRVYDIKMDTTVNAPAEEVIMVNFFGENPKITTRLDHGELVQSKIMDEKKQASFITNNSNMLYYSLEQYLTGDHETSRPRSNSVTITSKSRKHLSHFPTVNREPEEVESKRKPSWTGYNAVAKESKHAEYRQQRFLELSGDHGKRFQRRPRNNSTSDFELISKELEGIDISSGKNRIMPWESSSESIIAPKYNVVRGSEISVSAGCKGGSNKNPEWSQPNVSELAENVEIELINVEGDRVPRWNQHKNKKNYTDISQTAGNARTGWDEREKIGRQGCDHTRVSQAPCKVGCDWAGEKPVEDERDRPDIFQVADGIKPGWEDDAQEGRKSEWNQIKAFKEFNEVGDDWTGEKLTKKTHDIPQTTCHAKSGWVDNNKSRESEWWNQPKVSQESGKVDNEWANKKEQNWNSEGLGDREPLKSMDCAPIPQNNKSGREIAEKERSYWDPAAGVKDRWSDAANMEIREEKRDNRKISTWDVPRSPKVNAPWDVQAGWNNPAIRDDSHSGSEDVRKITEWGHSIKEIPGDSKSRCTNVQWTNAASTKERAVRRTSKGDVEEFAEKDDSSGQRVQVNVKSDKVDISQDIADSRAHSSNPTKQSRMPTTDIKSRNMLQNETSDAEVKQLMFDGSKFVPESGAPRVETLVNLEFSPPAPATILPSSKLPEELKQINFEEYIKQEMEKEVKEARRKSQDPRMLEPYLQANIPEFKAPLEVRQFKFGQSNPTYLLIDANKRRYVLRKKPSGVLLSAIAHAVEREYRILDALGRNTDIPVPKVYLLCEDSNTLDTPFYVMEFLEGRVFEDLRLLSLSPEDRRKCWYSAIEVLAKLHSVDYKAIGLGTFGKSSGFYPRQIRSLLRTSAAQAVVKDKNGNQVGPLPRIDDRIRWFERNEVPDETTIVHGDYKLDNLVFHPTEPKVIGVLDWELSTIGHPLSDLANLLLNFYIKDSIGPLVGLRDLTDLPIPSADELMQFYCKNVGRPYPIPRFEYAIVFSFFRVNIHSTVLCKKQSFRLNTKLHDCLFVLLMRNFFVRQTSYRLSFKGLNNIRSKKSTSSHNNNPQISTMEKNMSKTKDILVETSYKGTDVYFRTTTEVFTTMELLSSLNSESFVLNDVKSGPVAVDLTEQKNTRENYDSDDTMISENLDNSVNSSLSFENFNDKDNTENVAEISHHRNVRRTFSISSSIENSINDNDFSGNPPTKGFCTLTRNGSVGSDILVTDRDHEAGGRTSANGWKGISNREELVGGKITTKEREGVDVELNGEVNQEQNDYSGCCRTEDGTKIVEKGKLQYLITLKNIRSPIWEYESHLINSCELVHNYWVRVGRSQLESINHPLVQFLKVPKDTQGGTPLSYAHVGRKLETGFREKNNNIESHRDLTPQPSNNKDYHFGHEKQGSCHRTRGASILFEGSVESGINLNSNKRARIEIEVDDSTILKALRETNTCTDIVEQNVGHREVETSLEIRSDENENVSGIDLHAYQKNGVVDRNSQCNITHKETDENNGNTETCNVNIADLDSLQSISHTEDSQERVSCKHLNESNIPQPEDSVHNDIAADVDGARKEPKIHISHYVNVNVDHKGIGESKIFQKEGLDFCQSKMDIEMDVDDLQSEKNSLHDESTHLDFRKSESNVKHSQVIRQESIKRVSVQVKGSACPLNSEATIVESHRYNFLREIASRNETHTNVEDDTVIDRDNIDTNMASTNQKSCGEFECKSLPTSDHNKESEEKNIQPYDTRKRKGEDEIDFRIFKLNPILPEDDEYEDFSEDSNTSTGNVSIVTNWDPYVECIETVQRDPSTKKLYMVIRWKNGLKTVHWADDANQKCPHK</sequence>
<feature type="non-terminal residue" evidence="1">
    <location>
        <position position="1891"/>
    </location>
</feature>
<dbReference type="Proteomes" id="UP000789525">
    <property type="component" value="Unassembled WGS sequence"/>
</dbReference>
<accession>A0ACA9KCE2</accession>
<proteinExistence type="predicted"/>
<evidence type="ECO:0000313" key="1">
    <source>
        <dbReference type="EMBL" id="CAG8464829.1"/>
    </source>
</evidence>
<gene>
    <name evidence="1" type="ORF">ACOLOM_LOCUS1327</name>
</gene>